<comment type="caution">
    <text evidence="4">The sequence shown here is derived from an EMBL/GenBank/DDBJ whole genome shotgun (WGS) entry which is preliminary data.</text>
</comment>
<dbReference type="SUPFAM" id="SSF53850">
    <property type="entry name" value="Periplasmic binding protein-like II"/>
    <property type="match status" value="1"/>
</dbReference>
<dbReference type="SMART" id="SM00062">
    <property type="entry name" value="PBPb"/>
    <property type="match status" value="1"/>
</dbReference>
<feature type="chain" id="PRO_5010741297" evidence="2">
    <location>
        <begin position="23"/>
        <end position="260"/>
    </location>
</feature>
<proteinExistence type="predicted"/>
<gene>
    <name evidence="4" type="ORF">OMM_01399</name>
</gene>
<feature type="domain" description="Solute-binding protein family 3/N-terminal" evidence="3">
    <location>
        <begin position="24"/>
        <end position="252"/>
    </location>
</feature>
<dbReference type="AlphaFoldDB" id="A0A1V1PDA3"/>
<keyword evidence="1 2" id="KW-0732">Signal</keyword>
<sequence>MIQKISVTLWIICMLFSSYAIADNLLIKVDCRQRPPEMIYNDDTKKCSGPLIDILNEAVTQVGGKVEWERRPFQKSYSLLKRGVIDILPRVIKTSERKEDVRYFSAIGYQVKPIVFAVKKGHENDIQKFQDLQKYRIGAKRGTVYFDEFNDNRSIYKIHAIDDIDLSRKFIHGRCDAVILLDIKAFEKIMKSMKSDNFAYAKYQYPKKIGNHYAMSLKSKRLKLFDKLNTKIQNMTTTGKVKQIYENYNLVPPMIDTAKR</sequence>
<evidence type="ECO:0000313" key="4">
    <source>
        <dbReference type="EMBL" id="ETR72841.1"/>
    </source>
</evidence>
<reference evidence="5" key="1">
    <citation type="submission" date="2012-11" db="EMBL/GenBank/DDBJ databases">
        <authorList>
            <person name="Lucero-Rivera Y.E."/>
            <person name="Tovar-Ramirez D."/>
        </authorList>
    </citation>
    <scope>NUCLEOTIDE SEQUENCE [LARGE SCALE GENOMIC DNA]</scope>
    <source>
        <strain evidence="5">Araruama</strain>
    </source>
</reference>
<dbReference type="Pfam" id="PF00497">
    <property type="entry name" value="SBP_bac_3"/>
    <property type="match status" value="1"/>
</dbReference>
<evidence type="ECO:0000313" key="5">
    <source>
        <dbReference type="Proteomes" id="UP000189670"/>
    </source>
</evidence>
<dbReference type="PANTHER" id="PTHR35936">
    <property type="entry name" value="MEMBRANE-BOUND LYTIC MUREIN TRANSGLYCOSYLASE F"/>
    <property type="match status" value="1"/>
</dbReference>
<accession>A0A1V1PDA3</accession>
<dbReference type="Gene3D" id="3.40.190.10">
    <property type="entry name" value="Periplasmic binding protein-like II"/>
    <property type="match status" value="2"/>
</dbReference>
<name>A0A1V1PDA3_9BACT</name>
<protein>
    <submittedName>
        <fullName evidence="4">Extracellular solute-binding protein</fullName>
    </submittedName>
</protein>
<evidence type="ECO:0000256" key="1">
    <source>
        <dbReference type="ARBA" id="ARBA00022729"/>
    </source>
</evidence>
<evidence type="ECO:0000259" key="3">
    <source>
        <dbReference type="SMART" id="SM00062"/>
    </source>
</evidence>
<dbReference type="PANTHER" id="PTHR35936:SF17">
    <property type="entry name" value="ARGININE-BINDING EXTRACELLULAR PROTEIN ARTP"/>
    <property type="match status" value="1"/>
</dbReference>
<dbReference type="Proteomes" id="UP000189670">
    <property type="component" value="Unassembled WGS sequence"/>
</dbReference>
<organism evidence="4 5">
    <name type="scientific">Candidatus Magnetoglobus multicellularis str. Araruama</name>
    <dbReference type="NCBI Taxonomy" id="890399"/>
    <lineage>
        <taxon>Bacteria</taxon>
        <taxon>Pseudomonadati</taxon>
        <taxon>Thermodesulfobacteriota</taxon>
        <taxon>Desulfobacteria</taxon>
        <taxon>Desulfobacterales</taxon>
        <taxon>Desulfobacteraceae</taxon>
        <taxon>Candidatus Magnetoglobus</taxon>
    </lineage>
</organism>
<feature type="signal peptide" evidence="2">
    <location>
        <begin position="1"/>
        <end position="22"/>
    </location>
</feature>
<evidence type="ECO:0000256" key="2">
    <source>
        <dbReference type="SAM" id="SignalP"/>
    </source>
</evidence>
<dbReference type="EMBL" id="ATBP01000108">
    <property type="protein sequence ID" value="ETR72841.1"/>
    <property type="molecule type" value="Genomic_DNA"/>
</dbReference>
<dbReference type="InterPro" id="IPR001638">
    <property type="entry name" value="Solute-binding_3/MltF_N"/>
</dbReference>